<dbReference type="STRING" id="1884261.A0A5C3QIR4"/>
<dbReference type="PANTHER" id="PTHR40465">
    <property type="entry name" value="CHROMOSOME 1, WHOLE GENOME SHOTGUN SEQUENCE"/>
    <property type="match status" value="1"/>
</dbReference>
<name>A0A5C3QIR4_9AGAR</name>
<dbReference type="PANTHER" id="PTHR40465:SF1">
    <property type="entry name" value="DUF6534 DOMAIN-CONTAINING PROTEIN"/>
    <property type="match status" value="1"/>
</dbReference>
<keyword evidence="1" id="KW-0812">Transmembrane</keyword>
<evidence type="ECO:0000256" key="1">
    <source>
        <dbReference type="SAM" id="Phobius"/>
    </source>
</evidence>
<dbReference type="AlphaFoldDB" id="A0A5C3QIR4"/>
<gene>
    <name evidence="3" type="ORF">BDV98DRAFT_573272</name>
</gene>
<feature type="transmembrane region" description="Helical" evidence="1">
    <location>
        <begin position="15"/>
        <end position="37"/>
    </location>
</feature>
<dbReference type="Proteomes" id="UP000305067">
    <property type="component" value="Unassembled WGS sequence"/>
</dbReference>
<keyword evidence="1" id="KW-1133">Transmembrane helix</keyword>
<protein>
    <recommendedName>
        <fullName evidence="2">DUF6534 domain-containing protein</fullName>
    </recommendedName>
</protein>
<reference evidence="3 4" key="1">
    <citation type="journal article" date="2019" name="Nat. Ecol. Evol.">
        <title>Megaphylogeny resolves global patterns of mushroom evolution.</title>
        <authorList>
            <person name="Varga T."/>
            <person name="Krizsan K."/>
            <person name="Foldi C."/>
            <person name="Dima B."/>
            <person name="Sanchez-Garcia M."/>
            <person name="Sanchez-Ramirez S."/>
            <person name="Szollosi G.J."/>
            <person name="Szarkandi J.G."/>
            <person name="Papp V."/>
            <person name="Albert L."/>
            <person name="Andreopoulos W."/>
            <person name="Angelini C."/>
            <person name="Antonin V."/>
            <person name="Barry K.W."/>
            <person name="Bougher N.L."/>
            <person name="Buchanan P."/>
            <person name="Buyck B."/>
            <person name="Bense V."/>
            <person name="Catcheside P."/>
            <person name="Chovatia M."/>
            <person name="Cooper J."/>
            <person name="Damon W."/>
            <person name="Desjardin D."/>
            <person name="Finy P."/>
            <person name="Geml J."/>
            <person name="Haridas S."/>
            <person name="Hughes K."/>
            <person name="Justo A."/>
            <person name="Karasinski D."/>
            <person name="Kautmanova I."/>
            <person name="Kiss B."/>
            <person name="Kocsube S."/>
            <person name="Kotiranta H."/>
            <person name="LaButti K.M."/>
            <person name="Lechner B.E."/>
            <person name="Liimatainen K."/>
            <person name="Lipzen A."/>
            <person name="Lukacs Z."/>
            <person name="Mihaltcheva S."/>
            <person name="Morgado L.N."/>
            <person name="Niskanen T."/>
            <person name="Noordeloos M.E."/>
            <person name="Ohm R.A."/>
            <person name="Ortiz-Santana B."/>
            <person name="Ovrebo C."/>
            <person name="Racz N."/>
            <person name="Riley R."/>
            <person name="Savchenko A."/>
            <person name="Shiryaev A."/>
            <person name="Soop K."/>
            <person name="Spirin V."/>
            <person name="Szebenyi C."/>
            <person name="Tomsovsky M."/>
            <person name="Tulloss R.E."/>
            <person name="Uehling J."/>
            <person name="Grigoriev I.V."/>
            <person name="Vagvolgyi C."/>
            <person name="Papp T."/>
            <person name="Martin F.M."/>
            <person name="Miettinen O."/>
            <person name="Hibbett D.S."/>
            <person name="Nagy L.G."/>
        </authorList>
    </citation>
    <scope>NUCLEOTIDE SEQUENCE [LARGE SCALE GENOMIC DNA]</scope>
    <source>
        <strain evidence="3 4">CBS 309.79</strain>
    </source>
</reference>
<feature type="transmembrane region" description="Helical" evidence="1">
    <location>
        <begin position="202"/>
        <end position="225"/>
    </location>
</feature>
<proteinExistence type="predicted"/>
<accession>A0A5C3QIR4</accession>
<feature type="transmembrane region" description="Helical" evidence="1">
    <location>
        <begin position="124"/>
        <end position="149"/>
    </location>
</feature>
<dbReference type="OrthoDB" id="2745105at2759"/>
<sequence length="332" mass="36367">MADHAAVLPKLDTTLGAAFLGNIFSAIFYGITTLQMFTYFMRAARRDALFLRSLIMLLWVLDTLHLALVTHGLYFYLISNFMNARAIASPTWSMLTQVHVTCVSDLLVRAVFTWRLWQLSKGNSLLAGASIITSLFTATTGSIFASYGMGHTFAYLFQSSWLMYASLSGAVASDLIIALSLVYHLKQNRSGFNHTDSLVSTLVAYTINTSLLTSMCAIACLVTFSVWPNDFIFIGIYFMLGKLYFNALLASLNARDALRERSLQPSSGYASNSQGGVRNGTQSMSIARSPLTTSGSVGSVADPYEGDWKDVESVHELGTLTKRVPIALMSPM</sequence>
<feature type="transmembrane region" description="Helical" evidence="1">
    <location>
        <begin position="231"/>
        <end position="252"/>
    </location>
</feature>
<feature type="domain" description="DUF6534" evidence="2">
    <location>
        <begin position="170"/>
        <end position="256"/>
    </location>
</feature>
<evidence type="ECO:0000313" key="3">
    <source>
        <dbReference type="EMBL" id="TFK98223.1"/>
    </source>
</evidence>
<evidence type="ECO:0000259" key="2">
    <source>
        <dbReference type="Pfam" id="PF20152"/>
    </source>
</evidence>
<dbReference type="EMBL" id="ML178841">
    <property type="protein sequence ID" value="TFK98223.1"/>
    <property type="molecule type" value="Genomic_DNA"/>
</dbReference>
<feature type="transmembrane region" description="Helical" evidence="1">
    <location>
        <begin position="49"/>
        <end position="74"/>
    </location>
</feature>
<evidence type="ECO:0000313" key="4">
    <source>
        <dbReference type="Proteomes" id="UP000305067"/>
    </source>
</evidence>
<organism evidence="3 4">
    <name type="scientific">Pterulicium gracile</name>
    <dbReference type="NCBI Taxonomy" id="1884261"/>
    <lineage>
        <taxon>Eukaryota</taxon>
        <taxon>Fungi</taxon>
        <taxon>Dikarya</taxon>
        <taxon>Basidiomycota</taxon>
        <taxon>Agaricomycotina</taxon>
        <taxon>Agaricomycetes</taxon>
        <taxon>Agaricomycetidae</taxon>
        <taxon>Agaricales</taxon>
        <taxon>Pleurotineae</taxon>
        <taxon>Pterulaceae</taxon>
        <taxon>Pterulicium</taxon>
    </lineage>
</organism>
<keyword evidence="4" id="KW-1185">Reference proteome</keyword>
<feature type="transmembrane region" description="Helical" evidence="1">
    <location>
        <begin position="161"/>
        <end position="182"/>
    </location>
</feature>
<keyword evidence="1" id="KW-0472">Membrane</keyword>
<dbReference type="Pfam" id="PF20152">
    <property type="entry name" value="DUF6534"/>
    <property type="match status" value="1"/>
</dbReference>
<dbReference type="InterPro" id="IPR045339">
    <property type="entry name" value="DUF6534"/>
</dbReference>